<evidence type="ECO:0000256" key="4">
    <source>
        <dbReference type="ARBA" id="ARBA00022603"/>
    </source>
</evidence>
<dbReference type="GO" id="GO:0102130">
    <property type="term" value="F:malonyl-CoA methyltransferase activity"/>
    <property type="evidence" value="ECO:0007669"/>
    <property type="project" value="UniProtKB-EC"/>
</dbReference>
<reference evidence="10" key="1">
    <citation type="submission" date="2024-06" db="EMBL/GenBank/DDBJ databases">
        <authorList>
            <person name="Coelho C."/>
            <person name="Bento M."/>
            <person name="Garcia E."/>
            <person name="Camelo A."/>
            <person name="Brandao I."/>
            <person name="Espirito Santo C."/>
            <person name="Trovao J."/>
            <person name="Verissimo A."/>
            <person name="Costa J."/>
            <person name="Tiago I."/>
        </authorList>
    </citation>
    <scope>NUCLEOTIDE SEQUENCE</scope>
    <source>
        <strain evidence="10">KWT182</strain>
    </source>
</reference>
<protein>
    <recommendedName>
        <fullName evidence="3 8">Malonyl-[acyl-carrier protein] O-methyltransferase</fullName>
        <shortName evidence="8">Malonyl-ACP O-methyltransferase</shortName>
        <ecNumber evidence="3 8">2.1.1.197</ecNumber>
    </recommendedName>
    <alternativeName>
        <fullName evidence="8">Biotin synthesis protein BioC</fullName>
    </alternativeName>
</protein>
<dbReference type="Pfam" id="PF08241">
    <property type="entry name" value="Methyltransf_11"/>
    <property type="match status" value="1"/>
</dbReference>
<dbReference type="EC" id="2.1.1.197" evidence="3 8"/>
<name>A0AAU7QCU3_9GAMM</name>
<keyword evidence="4 8" id="KW-0489">Methyltransferase</keyword>
<dbReference type="GO" id="GO:0009102">
    <property type="term" value="P:biotin biosynthetic process"/>
    <property type="evidence" value="ECO:0007669"/>
    <property type="project" value="UniProtKB-UniRule"/>
</dbReference>
<evidence type="ECO:0000256" key="7">
    <source>
        <dbReference type="ARBA" id="ARBA00022756"/>
    </source>
</evidence>
<dbReference type="CDD" id="cd02440">
    <property type="entry name" value="AdoMet_MTases"/>
    <property type="match status" value="1"/>
</dbReference>
<evidence type="ECO:0000256" key="3">
    <source>
        <dbReference type="ARBA" id="ARBA00012327"/>
    </source>
</evidence>
<dbReference type="GO" id="GO:0010340">
    <property type="term" value="F:carboxyl-O-methyltransferase activity"/>
    <property type="evidence" value="ECO:0007669"/>
    <property type="project" value="UniProtKB-UniRule"/>
</dbReference>
<evidence type="ECO:0000313" key="10">
    <source>
        <dbReference type="EMBL" id="XBS71002.1"/>
    </source>
</evidence>
<keyword evidence="7 8" id="KW-0093">Biotin biosynthesis</keyword>
<dbReference type="HAMAP" id="MF_00835">
    <property type="entry name" value="BioC"/>
    <property type="match status" value="1"/>
</dbReference>
<keyword evidence="5 8" id="KW-0808">Transferase</keyword>
<feature type="domain" description="Methyltransferase type 11" evidence="9">
    <location>
        <begin position="49"/>
        <end position="140"/>
    </location>
</feature>
<dbReference type="AlphaFoldDB" id="A0AAU7QCU3"/>
<sequence length="253" mass="27709">MMSADLHKQGIARTFGRAAAGYDSHAAFQRACGHELASLAGPLQGKTVLDAGCGTGYFSRFWRHAGNRVIALDLSPAMLEEARRRESASAYLAGDIERLPLADNGLDVCFSNLAVQWCDSLPRALAEFYRVIRPGGVIAFSTLAQGSLDELARAWRQVDAAVHVNPFLPAAAVARALQPYRHQLRAVPRRLYYSALTPLLRDIKGVGAGYLRGGRPLGLAGSQRLRRLETAWERHAAGLPLTYHLIYGLIYRD</sequence>
<dbReference type="PANTHER" id="PTHR43591">
    <property type="entry name" value="METHYLTRANSFERASE"/>
    <property type="match status" value="1"/>
</dbReference>
<evidence type="ECO:0000256" key="5">
    <source>
        <dbReference type="ARBA" id="ARBA00022679"/>
    </source>
</evidence>
<evidence type="ECO:0000256" key="6">
    <source>
        <dbReference type="ARBA" id="ARBA00022691"/>
    </source>
</evidence>
<organism evidence="10">
    <name type="scientific">Acerihabitans sp. KWT182</name>
    <dbReference type="NCBI Taxonomy" id="3157919"/>
    <lineage>
        <taxon>Bacteria</taxon>
        <taxon>Pseudomonadati</taxon>
        <taxon>Pseudomonadota</taxon>
        <taxon>Gammaproteobacteria</taxon>
        <taxon>Enterobacterales</taxon>
        <taxon>Pectobacteriaceae</taxon>
        <taxon>Acerihabitans</taxon>
    </lineage>
</organism>
<gene>
    <name evidence="8 10" type="primary">bioC</name>
    <name evidence="10" type="ORF">ABK905_08305</name>
</gene>
<comment type="function">
    <text evidence="8">Converts the free carboxyl group of a malonyl-thioester to its methyl ester by transfer of a methyl group from S-adenosyl-L-methionine (SAM). It allows to synthesize pimeloyl-ACP via the fatty acid synthetic pathway.</text>
</comment>
<dbReference type="InterPro" id="IPR013216">
    <property type="entry name" value="Methyltransf_11"/>
</dbReference>
<comment type="similarity">
    <text evidence="8">Belongs to the methyltransferase superfamily.</text>
</comment>
<dbReference type="PANTHER" id="PTHR43591:SF99">
    <property type="entry name" value="OS06G0646000 PROTEIN"/>
    <property type="match status" value="1"/>
</dbReference>
<proteinExistence type="inferred from homology"/>
<dbReference type="Gene3D" id="3.40.50.150">
    <property type="entry name" value="Vaccinia Virus protein VP39"/>
    <property type="match status" value="1"/>
</dbReference>
<dbReference type="InterPro" id="IPR011814">
    <property type="entry name" value="BioC"/>
</dbReference>
<evidence type="ECO:0000256" key="8">
    <source>
        <dbReference type="HAMAP-Rule" id="MF_00835"/>
    </source>
</evidence>
<dbReference type="InterPro" id="IPR029063">
    <property type="entry name" value="SAM-dependent_MTases_sf"/>
</dbReference>
<dbReference type="EMBL" id="CP157947">
    <property type="protein sequence ID" value="XBS71002.1"/>
    <property type="molecule type" value="Genomic_DNA"/>
</dbReference>
<dbReference type="GO" id="GO:0008757">
    <property type="term" value="F:S-adenosylmethionine-dependent methyltransferase activity"/>
    <property type="evidence" value="ECO:0007669"/>
    <property type="project" value="InterPro"/>
</dbReference>
<comment type="pathway">
    <text evidence="2 8">Cofactor biosynthesis; biotin biosynthesis.</text>
</comment>
<dbReference type="NCBIfam" id="TIGR02072">
    <property type="entry name" value="BioC"/>
    <property type="match status" value="1"/>
</dbReference>
<dbReference type="SUPFAM" id="SSF53335">
    <property type="entry name" value="S-adenosyl-L-methionine-dependent methyltransferases"/>
    <property type="match status" value="1"/>
</dbReference>
<keyword evidence="6 8" id="KW-0949">S-adenosyl-L-methionine</keyword>
<evidence type="ECO:0000256" key="1">
    <source>
        <dbReference type="ARBA" id="ARBA00000852"/>
    </source>
</evidence>
<comment type="catalytic activity">
    <reaction evidence="1 8">
        <text>malonyl-[ACP] + S-adenosyl-L-methionine = malonyl-[ACP] methyl ester + S-adenosyl-L-homocysteine</text>
        <dbReference type="Rhea" id="RHEA:17105"/>
        <dbReference type="Rhea" id="RHEA-COMP:9623"/>
        <dbReference type="Rhea" id="RHEA-COMP:9954"/>
        <dbReference type="ChEBI" id="CHEBI:57856"/>
        <dbReference type="ChEBI" id="CHEBI:59789"/>
        <dbReference type="ChEBI" id="CHEBI:78449"/>
        <dbReference type="ChEBI" id="CHEBI:78845"/>
        <dbReference type="EC" id="2.1.1.197"/>
    </reaction>
</comment>
<accession>A0AAU7QCU3</accession>
<evidence type="ECO:0000256" key="2">
    <source>
        <dbReference type="ARBA" id="ARBA00004746"/>
    </source>
</evidence>
<evidence type="ECO:0000259" key="9">
    <source>
        <dbReference type="Pfam" id="PF08241"/>
    </source>
</evidence>
<dbReference type="GO" id="GO:0032259">
    <property type="term" value="P:methylation"/>
    <property type="evidence" value="ECO:0007669"/>
    <property type="project" value="UniProtKB-KW"/>
</dbReference>